<comment type="caution">
    <text evidence="1">The sequence shown here is derived from an EMBL/GenBank/DDBJ whole genome shotgun (WGS) entry which is preliminary data.</text>
</comment>
<dbReference type="AlphaFoldDB" id="A0A8J2FRT5"/>
<accession>A0A8J2FRT5</accession>
<protein>
    <submittedName>
        <fullName evidence="1">Uncharacterized protein</fullName>
    </submittedName>
</protein>
<sequence>MVWDLKSLPKMLRAFLGMDRARPRMIPCKSLQGRKPGGKLGIVLSGLSL</sequence>
<dbReference type="Proteomes" id="UP000663859">
    <property type="component" value="Unassembled WGS sequence"/>
</dbReference>
<evidence type="ECO:0000313" key="2">
    <source>
        <dbReference type="Proteomes" id="UP000663859"/>
    </source>
</evidence>
<gene>
    <name evidence="1" type="ORF">MPNT_150027</name>
</gene>
<keyword evidence="2" id="KW-1185">Reference proteome</keyword>
<name>A0A8J2FRT5_9BACT</name>
<evidence type="ECO:0000313" key="1">
    <source>
        <dbReference type="EMBL" id="CAF0693949.1"/>
    </source>
</evidence>
<organism evidence="1 2">
    <name type="scientific">Candidatus Methylacidithermus pantelleriae</name>
    <dbReference type="NCBI Taxonomy" id="2744239"/>
    <lineage>
        <taxon>Bacteria</taxon>
        <taxon>Pseudomonadati</taxon>
        <taxon>Verrucomicrobiota</taxon>
        <taxon>Methylacidiphilae</taxon>
        <taxon>Methylacidiphilales</taxon>
        <taxon>Methylacidiphilaceae</taxon>
        <taxon>Candidatus Methylacidithermus</taxon>
    </lineage>
</organism>
<reference evidence="1" key="1">
    <citation type="submission" date="2021-02" db="EMBL/GenBank/DDBJ databases">
        <authorList>
            <person name="Cremers G."/>
            <person name="Picone N."/>
        </authorList>
    </citation>
    <scope>NUCLEOTIDE SEQUENCE</scope>
    <source>
        <strain evidence="1">PQ17</strain>
    </source>
</reference>
<proteinExistence type="predicted"/>
<dbReference type="EMBL" id="CAJNOB010000007">
    <property type="protein sequence ID" value="CAF0693949.1"/>
    <property type="molecule type" value="Genomic_DNA"/>
</dbReference>